<feature type="compositionally biased region" description="Basic and acidic residues" evidence="10">
    <location>
        <begin position="392"/>
        <end position="408"/>
    </location>
</feature>
<dbReference type="SUPFAM" id="SSF81606">
    <property type="entry name" value="PP2C-like"/>
    <property type="match status" value="1"/>
</dbReference>
<evidence type="ECO:0000256" key="10">
    <source>
        <dbReference type="SAM" id="MobiDB-lite"/>
    </source>
</evidence>
<evidence type="ECO:0000256" key="1">
    <source>
        <dbReference type="ARBA" id="ARBA00001936"/>
    </source>
</evidence>
<evidence type="ECO:0000256" key="8">
    <source>
        <dbReference type="ARBA" id="ARBA00023211"/>
    </source>
</evidence>
<keyword evidence="7 9" id="KW-0904">Protein phosphatase</keyword>
<protein>
    <recommendedName>
        <fullName evidence="3">protein-serine/threonine phosphatase</fullName>
        <ecNumber evidence="3">3.1.3.16</ecNumber>
    </recommendedName>
</protein>
<evidence type="ECO:0000313" key="13">
    <source>
        <dbReference type="Proteomes" id="UP000660262"/>
    </source>
</evidence>
<dbReference type="EMBL" id="BNJQ01000036">
    <property type="protein sequence ID" value="GHP11823.1"/>
    <property type="molecule type" value="Genomic_DNA"/>
</dbReference>
<dbReference type="InterPro" id="IPR015655">
    <property type="entry name" value="PP2C"/>
</dbReference>
<evidence type="ECO:0000256" key="2">
    <source>
        <dbReference type="ARBA" id="ARBA00001946"/>
    </source>
</evidence>
<comment type="cofactor">
    <cofactor evidence="1">
        <name>Mn(2+)</name>
        <dbReference type="ChEBI" id="CHEBI:29035"/>
    </cofactor>
</comment>
<feature type="compositionally biased region" description="Low complexity" evidence="10">
    <location>
        <begin position="50"/>
        <end position="60"/>
    </location>
</feature>
<keyword evidence="8" id="KW-0464">Manganese</keyword>
<keyword evidence="13" id="KW-1185">Reference proteome</keyword>
<accession>A0A830HYG2</accession>
<name>A0A830HYG2_9CHLO</name>
<dbReference type="Gene3D" id="3.60.40.10">
    <property type="entry name" value="PPM-type phosphatase domain"/>
    <property type="match status" value="1"/>
</dbReference>
<evidence type="ECO:0000256" key="6">
    <source>
        <dbReference type="ARBA" id="ARBA00022842"/>
    </source>
</evidence>
<proteinExistence type="inferred from homology"/>
<dbReference type="OrthoDB" id="10264738at2759"/>
<feature type="domain" description="PPM-type phosphatase" evidence="11">
    <location>
        <begin position="79"/>
        <end position="379"/>
    </location>
</feature>
<feature type="compositionally biased region" description="Low complexity" evidence="10">
    <location>
        <begin position="1"/>
        <end position="19"/>
    </location>
</feature>
<comment type="caution">
    <text evidence="12">The sequence shown here is derived from an EMBL/GenBank/DDBJ whole genome shotgun (WGS) entry which is preliminary data.</text>
</comment>
<evidence type="ECO:0000256" key="9">
    <source>
        <dbReference type="RuleBase" id="RU003465"/>
    </source>
</evidence>
<dbReference type="EC" id="3.1.3.16" evidence="3"/>
<feature type="region of interest" description="Disordered" evidence="10">
    <location>
        <begin position="1"/>
        <end position="65"/>
    </location>
</feature>
<evidence type="ECO:0000256" key="7">
    <source>
        <dbReference type="ARBA" id="ARBA00022912"/>
    </source>
</evidence>
<dbReference type="InterPro" id="IPR000222">
    <property type="entry name" value="PP2C_BS"/>
</dbReference>
<feature type="region of interest" description="Disordered" evidence="10">
    <location>
        <begin position="388"/>
        <end position="408"/>
    </location>
</feature>
<dbReference type="PROSITE" id="PS01032">
    <property type="entry name" value="PPM_1"/>
    <property type="match status" value="1"/>
</dbReference>
<dbReference type="PROSITE" id="PS51746">
    <property type="entry name" value="PPM_2"/>
    <property type="match status" value="1"/>
</dbReference>
<evidence type="ECO:0000259" key="11">
    <source>
        <dbReference type="PROSITE" id="PS51746"/>
    </source>
</evidence>
<evidence type="ECO:0000256" key="5">
    <source>
        <dbReference type="ARBA" id="ARBA00022801"/>
    </source>
</evidence>
<dbReference type="Pfam" id="PF00481">
    <property type="entry name" value="PP2C"/>
    <property type="match status" value="1"/>
</dbReference>
<dbReference type="PANTHER" id="PTHR47992">
    <property type="entry name" value="PROTEIN PHOSPHATASE"/>
    <property type="match status" value="1"/>
</dbReference>
<sequence>MWRAFGFGSSDNNGSNHSGQSGGGQSSSSSESQRRRRISTLNTSGESDATEGGAPTGATTRQREDRGSVLPYVYESCIKAGFDPDDGADKIDKECQDNCLIFESMLDDPRHSFVCVFDGHGQNGRKVSTWMVNNMIRLMQASSNFNPRNMTQNLKLTFKDASFAAEAEMAKLNFDTQLSGTTATYVMLTDSEVHCGWVGDSRAVMCRRTRSGGVKAVALVADHKPGDFKEKMRIRKNGGEVRYLDPDEVDDPGPLRVFARNYAAPGLAMSRSIGDRLATSLGAWPKPSFRKVRITDDDELVIVASDGLWEVFENDEASKWCWDYVTRYREADGSPPGHLPSSQRLTCAQAIAEEAQQRWVTRYNSEVVVDDTTVCVVYLKKWILHNGPSNSSKDRRTSIHVDHSALKR</sequence>
<dbReference type="GO" id="GO:0046872">
    <property type="term" value="F:metal ion binding"/>
    <property type="evidence" value="ECO:0007669"/>
    <property type="project" value="UniProtKB-KW"/>
</dbReference>
<dbReference type="InterPro" id="IPR036457">
    <property type="entry name" value="PPM-type-like_dom_sf"/>
</dbReference>
<comment type="cofactor">
    <cofactor evidence="2">
        <name>Mg(2+)</name>
        <dbReference type="ChEBI" id="CHEBI:18420"/>
    </cofactor>
</comment>
<keyword evidence="6" id="KW-0460">Magnesium</keyword>
<keyword evidence="5 9" id="KW-0378">Hydrolase</keyword>
<dbReference type="InterPro" id="IPR001932">
    <property type="entry name" value="PPM-type_phosphatase-like_dom"/>
</dbReference>
<organism evidence="12 13">
    <name type="scientific">Pycnococcus provasolii</name>
    <dbReference type="NCBI Taxonomy" id="41880"/>
    <lineage>
        <taxon>Eukaryota</taxon>
        <taxon>Viridiplantae</taxon>
        <taxon>Chlorophyta</taxon>
        <taxon>Pseudoscourfieldiophyceae</taxon>
        <taxon>Pseudoscourfieldiales</taxon>
        <taxon>Pycnococcaceae</taxon>
        <taxon>Pycnococcus</taxon>
    </lineage>
</organism>
<dbReference type="SMART" id="SM00332">
    <property type="entry name" value="PP2Cc"/>
    <property type="match status" value="1"/>
</dbReference>
<evidence type="ECO:0000256" key="4">
    <source>
        <dbReference type="ARBA" id="ARBA00022723"/>
    </source>
</evidence>
<evidence type="ECO:0000256" key="3">
    <source>
        <dbReference type="ARBA" id="ARBA00013081"/>
    </source>
</evidence>
<reference evidence="12" key="1">
    <citation type="submission" date="2020-10" db="EMBL/GenBank/DDBJ databases">
        <title>Unveiling of a novel bifunctional photoreceptor, Dualchrome1, isolated from a cosmopolitan green alga.</title>
        <authorList>
            <person name="Suzuki S."/>
            <person name="Kawachi M."/>
        </authorList>
    </citation>
    <scope>NUCLEOTIDE SEQUENCE</scope>
    <source>
        <strain evidence="12">NIES 2893</strain>
    </source>
</reference>
<evidence type="ECO:0000313" key="12">
    <source>
        <dbReference type="EMBL" id="GHP11823.1"/>
    </source>
</evidence>
<dbReference type="Proteomes" id="UP000660262">
    <property type="component" value="Unassembled WGS sequence"/>
</dbReference>
<gene>
    <name evidence="12" type="ORF">PPROV_001055000</name>
</gene>
<dbReference type="AlphaFoldDB" id="A0A830HYG2"/>
<comment type="similarity">
    <text evidence="9">Belongs to the PP2C family.</text>
</comment>
<dbReference type="CDD" id="cd00143">
    <property type="entry name" value="PP2Cc"/>
    <property type="match status" value="1"/>
</dbReference>
<keyword evidence="4" id="KW-0479">Metal-binding</keyword>
<dbReference type="GO" id="GO:0004722">
    <property type="term" value="F:protein serine/threonine phosphatase activity"/>
    <property type="evidence" value="ECO:0007669"/>
    <property type="project" value="UniProtKB-EC"/>
</dbReference>